<evidence type="ECO:0000259" key="7">
    <source>
        <dbReference type="Pfam" id="PF03772"/>
    </source>
</evidence>
<feature type="domain" description="ComEC/Rec2-related protein" evidence="7">
    <location>
        <begin position="240"/>
        <end position="508"/>
    </location>
</feature>
<dbReference type="InterPro" id="IPR004477">
    <property type="entry name" value="ComEC_N"/>
</dbReference>
<dbReference type="InterPro" id="IPR052159">
    <property type="entry name" value="Competence_DNA_uptake"/>
</dbReference>
<dbReference type="PANTHER" id="PTHR30619:SF1">
    <property type="entry name" value="RECOMBINATION PROTEIN 2"/>
    <property type="match status" value="1"/>
</dbReference>
<dbReference type="Proteomes" id="UP000321204">
    <property type="component" value="Chromosome"/>
</dbReference>
<evidence type="ECO:0000256" key="3">
    <source>
        <dbReference type="ARBA" id="ARBA00022692"/>
    </source>
</evidence>
<feature type="transmembrane region" description="Helical" evidence="6">
    <location>
        <begin position="486"/>
        <end position="507"/>
    </location>
</feature>
<evidence type="ECO:0000256" key="2">
    <source>
        <dbReference type="ARBA" id="ARBA00022475"/>
    </source>
</evidence>
<organism evidence="9 10">
    <name type="scientific">Flavisolibacter ginsenosidimutans</name>
    <dbReference type="NCBI Taxonomy" id="661481"/>
    <lineage>
        <taxon>Bacteria</taxon>
        <taxon>Pseudomonadati</taxon>
        <taxon>Bacteroidota</taxon>
        <taxon>Chitinophagia</taxon>
        <taxon>Chitinophagales</taxon>
        <taxon>Chitinophagaceae</taxon>
        <taxon>Flavisolibacter</taxon>
    </lineage>
</organism>
<evidence type="ECO:0000313" key="10">
    <source>
        <dbReference type="Proteomes" id="UP000321204"/>
    </source>
</evidence>
<sequence length="689" mass="77304">MAARLWHKAPFVRLLTATAVGIVLQWNVQLSLSVLLLCFGVCFLFAGLYSFTGIRKRYQLSAVNGTALCLLFVAGGGLLVWQQDVRNNKHWIGCEYKAGNGITVKLEEPLVEKANSYKALASFESLNDSSSAKPVKGNVILYFKKDSLPPSLQYGSRILFNRPLQEIKNAGNPGSFDYKTYCLFNGITHQVYLSGDDFVLLPGTDKSVFTEAVFACREWVVGVMKKYIPGEKEQGLAEALLIGYKDDLDKNLVQAYSNTGVVHIIAISGLHLGLIYWLLMLLTKPLKRAKKLVAVRLLLVIASLWLFSILAGAQPSVLRSAVMFSLIAAGELALRRTNFFNTLAFSALVLLCINPFWLWDVGFQLSYTAVLSIVLFFQPVYNWFHLTNKAVDFFWKLTAVTISAQVLTIPISVYHFHQMPLLFLFTNFIAVPLSSLVVLGEILLCAVSFFTPLAALVGAALHHLIYWMNSYIERLNNVPFSVWNGLSINLVQTLLLLIFVVAICYWLMEKQRRLAWTALSSFAVFMLIRTVSFSEAERQQKLVVYNVPKHTAIDVINGRNYAFLGDTSLLYDDFARNFHLQPSRILHRVSAQKSDADTKSFLLNGKQVVVMNETMPLVTANPKLTVDVLILSRNPKLYISKVLDAFVVKQIVIDGSVPAWKAALWKRDCDSLRIPCYNVSEDGAFVMNW</sequence>
<gene>
    <name evidence="9" type="ORF">FSB75_15290</name>
</gene>
<feature type="domain" description="DUF4131" evidence="8">
    <location>
        <begin position="30"/>
        <end position="198"/>
    </location>
</feature>
<dbReference type="RefSeq" id="WP_146789273.1">
    <property type="nucleotide sequence ID" value="NZ_BAABIO010000003.1"/>
</dbReference>
<feature type="transmembrane region" description="Helical" evidence="6">
    <location>
        <begin position="514"/>
        <end position="532"/>
    </location>
</feature>
<dbReference type="EMBL" id="CP042433">
    <property type="protein sequence ID" value="QEC57202.1"/>
    <property type="molecule type" value="Genomic_DNA"/>
</dbReference>
<feature type="transmembrane region" description="Helical" evidence="6">
    <location>
        <begin position="446"/>
        <end position="466"/>
    </location>
</feature>
<proteinExistence type="predicted"/>
<feature type="transmembrane region" description="Helical" evidence="6">
    <location>
        <begin position="293"/>
        <end position="311"/>
    </location>
</feature>
<keyword evidence="5 6" id="KW-0472">Membrane</keyword>
<keyword evidence="10" id="KW-1185">Reference proteome</keyword>
<keyword evidence="3 6" id="KW-0812">Transmembrane</keyword>
<dbReference type="KEGG" id="fgg:FSB75_15290"/>
<dbReference type="Pfam" id="PF03772">
    <property type="entry name" value="Competence"/>
    <property type="match status" value="1"/>
</dbReference>
<dbReference type="NCBIfam" id="TIGR00360">
    <property type="entry name" value="ComEC_N-term"/>
    <property type="match status" value="1"/>
</dbReference>
<dbReference type="OrthoDB" id="9761531at2"/>
<feature type="transmembrane region" description="Helical" evidence="6">
    <location>
        <begin position="339"/>
        <end position="359"/>
    </location>
</feature>
<feature type="transmembrane region" description="Helical" evidence="6">
    <location>
        <begin position="34"/>
        <end position="51"/>
    </location>
</feature>
<evidence type="ECO:0000256" key="6">
    <source>
        <dbReference type="SAM" id="Phobius"/>
    </source>
</evidence>
<feature type="transmembrane region" description="Helical" evidence="6">
    <location>
        <begin position="260"/>
        <end position="281"/>
    </location>
</feature>
<accession>A0A5B8ULF8</accession>
<name>A0A5B8ULF8_9BACT</name>
<reference evidence="9 10" key="1">
    <citation type="journal article" date="2015" name="Int. J. Syst. Evol. Microbiol.">
        <title>Flavisolibacter ginsenosidimutans sp. nov., with ginsenoside-converting activity isolated from soil used for cultivating ginseng.</title>
        <authorList>
            <person name="Zhao Y."/>
            <person name="Liu Q."/>
            <person name="Kang M.S."/>
            <person name="Jin F."/>
            <person name="Yu H."/>
            <person name="Im W.T."/>
        </authorList>
    </citation>
    <scope>NUCLEOTIDE SEQUENCE [LARGE SCALE GENOMIC DNA]</scope>
    <source>
        <strain evidence="9 10">Gsoil 636</strain>
    </source>
</reference>
<dbReference type="PANTHER" id="PTHR30619">
    <property type="entry name" value="DNA INTERNALIZATION/COMPETENCE PROTEIN COMEC/REC2"/>
    <property type="match status" value="1"/>
</dbReference>
<feature type="transmembrane region" description="Helical" evidence="6">
    <location>
        <begin position="419"/>
        <end position="439"/>
    </location>
</feature>
<evidence type="ECO:0000259" key="8">
    <source>
        <dbReference type="Pfam" id="PF13567"/>
    </source>
</evidence>
<evidence type="ECO:0000256" key="5">
    <source>
        <dbReference type="ARBA" id="ARBA00023136"/>
    </source>
</evidence>
<dbReference type="InterPro" id="IPR025405">
    <property type="entry name" value="DUF4131"/>
</dbReference>
<keyword evidence="4 6" id="KW-1133">Transmembrane helix</keyword>
<protein>
    <submittedName>
        <fullName evidence="9">ComEC family competence protein</fullName>
    </submittedName>
</protein>
<evidence type="ECO:0000256" key="1">
    <source>
        <dbReference type="ARBA" id="ARBA00004651"/>
    </source>
</evidence>
<feature type="transmembrane region" description="Helical" evidence="6">
    <location>
        <begin position="365"/>
        <end position="384"/>
    </location>
</feature>
<comment type="subcellular location">
    <subcellularLocation>
        <location evidence="1">Cell membrane</location>
        <topology evidence="1">Multi-pass membrane protein</topology>
    </subcellularLocation>
</comment>
<dbReference type="AlphaFoldDB" id="A0A5B8ULF8"/>
<feature type="transmembrane region" description="Helical" evidence="6">
    <location>
        <begin position="63"/>
        <end position="81"/>
    </location>
</feature>
<feature type="transmembrane region" description="Helical" evidence="6">
    <location>
        <begin position="393"/>
        <end position="413"/>
    </location>
</feature>
<evidence type="ECO:0000313" key="9">
    <source>
        <dbReference type="EMBL" id="QEC57202.1"/>
    </source>
</evidence>
<dbReference type="GO" id="GO:0005886">
    <property type="term" value="C:plasma membrane"/>
    <property type="evidence" value="ECO:0007669"/>
    <property type="project" value="UniProtKB-SubCell"/>
</dbReference>
<dbReference type="Pfam" id="PF13567">
    <property type="entry name" value="DUF4131"/>
    <property type="match status" value="1"/>
</dbReference>
<keyword evidence="2" id="KW-1003">Cell membrane</keyword>
<evidence type="ECO:0000256" key="4">
    <source>
        <dbReference type="ARBA" id="ARBA00022989"/>
    </source>
</evidence>